<dbReference type="InterPro" id="IPR010065">
    <property type="entry name" value="AA_ABC_transptr_permease_3TM"/>
</dbReference>
<dbReference type="EMBL" id="CP000259">
    <property type="protein sequence ID" value="ABF32546.1"/>
    <property type="molecule type" value="Genomic_DNA"/>
</dbReference>
<dbReference type="PANTHER" id="PTHR30614:SF0">
    <property type="entry name" value="L-CYSTINE TRANSPORT SYSTEM PERMEASE PROTEIN TCYL"/>
    <property type="match status" value="1"/>
</dbReference>
<evidence type="ECO:0000256" key="7">
    <source>
        <dbReference type="ARBA" id="ARBA00023136"/>
    </source>
</evidence>
<dbReference type="GO" id="GO:0043190">
    <property type="term" value="C:ATP-binding cassette (ABC) transporter complex"/>
    <property type="evidence" value="ECO:0007669"/>
    <property type="project" value="InterPro"/>
</dbReference>
<evidence type="ECO:0000256" key="4">
    <source>
        <dbReference type="ARBA" id="ARBA00022692"/>
    </source>
</evidence>
<keyword evidence="3" id="KW-1003">Cell membrane</keyword>
<evidence type="ECO:0000256" key="5">
    <source>
        <dbReference type="ARBA" id="ARBA00022970"/>
    </source>
</evidence>
<gene>
    <name evidence="10" type="ordered locus">MGAS9429_Spy1359</name>
</gene>
<feature type="transmembrane region" description="Helical" evidence="8">
    <location>
        <begin position="146"/>
        <end position="164"/>
    </location>
</feature>
<evidence type="ECO:0000256" key="8">
    <source>
        <dbReference type="RuleBase" id="RU363032"/>
    </source>
</evidence>
<dbReference type="InterPro" id="IPR035906">
    <property type="entry name" value="MetI-like_sf"/>
</dbReference>
<dbReference type="InterPro" id="IPR000515">
    <property type="entry name" value="MetI-like"/>
</dbReference>
<keyword evidence="6 8" id="KW-1133">Transmembrane helix</keyword>
<feature type="transmembrane region" description="Helical" evidence="8">
    <location>
        <begin position="103"/>
        <end position="126"/>
    </location>
</feature>
<accession>Q1JKM3</accession>
<evidence type="ECO:0000313" key="11">
    <source>
        <dbReference type="Proteomes" id="UP000002433"/>
    </source>
</evidence>
<dbReference type="CDD" id="cd06261">
    <property type="entry name" value="TM_PBP2"/>
    <property type="match status" value="1"/>
</dbReference>
<evidence type="ECO:0000256" key="1">
    <source>
        <dbReference type="ARBA" id="ARBA00004651"/>
    </source>
</evidence>
<dbReference type="InterPro" id="IPR043429">
    <property type="entry name" value="ArtM/GltK/GlnP/TcyL/YhdX-like"/>
</dbReference>
<keyword evidence="5" id="KW-0029">Amino-acid transport</keyword>
<dbReference type="Gene3D" id="1.10.3720.10">
    <property type="entry name" value="MetI-like"/>
    <property type="match status" value="1"/>
</dbReference>
<protein>
    <submittedName>
        <fullName evidence="10">Amino acid ABC transporter permease protein</fullName>
    </submittedName>
</protein>
<keyword evidence="2 8" id="KW-0813">Transport</keyword>
<dbReference type="HOGENOM" id="CLU_019602_1_4_9"/>
<name>Q1JKM3_STRPC</name>
<feature type="transmembrane region" description="Helical" evidence="8">
    <location>
        <begin position="30"/>
        <end position="48"/>
    </location>
</feature>
<evidence type="ECO:0000259" key="9">
    <source>
        <dbReference type="PROSITE" id="PS50928"/>
    </source>
</evidence>
<dbReference type="GO" id="GO:0022857">
    <property type="term" value="F:transmembrane transporter activity"/>
    <property type="evidence" value="ECO:0007669"/>
    <property type="project" value="InterPro"/>
</dbReference>
<sequence length="297" mass="33047">MLIAIIRIYYFTCGSKSVRILRQTNTKGKYMTSVFLTSGWAFYDYLISPIPHGKLFSWHAVFDAIPNIIQRLPITLGLTLSGATFGLVLALIFALVKINKVKLLYPIQAIFVSFLRGTPILVQLMLTYYGIPLFLKFLNQKYGFDWNVNAIPASIFAITAFAFNEAAYASETIRAAILSVDTGEIEAAKSLGMTSVQVYRRVIIPNATVVAIPTLINGLIGLTKGTSLAFNAGIVEMFAQAQILGGSDYRYFERYISVALVYWSISILMEQVGRLIENKMAIKAPEQARNEKLGELR</sequence>
<comment type="similarity">
    <text evidence="8">Belongs to the binding-protein-dependent transport system permease family.</text>
</comment>
<evidence type="ECO:0000313" key="10">
    <source>
        <dbReference type="EMBL" id="ABF32546.1"/>
    </source>
</evidence>
<comment type="subcellular location">
    <subcellularLocation>
        <location evidence="1 8">Cell membrane</location>
        <topology evidence="1 8">Multi-pass membrane protein</topology>
    </subcellularLocation>
</comment>
<dbReference type="PANTHER" id="PTHR30614">
    <property type="entry name" value="MEMBRANE COMPONENT OF AMINO ACID ABC TRANSPORTER"/>
    <property type="match status" value="1"/>
</dbReference>
<keyword evidence="7 8" id="KW-0472">Membrane</keyword>
<evidence type="ECO:0000256" key="3">
    <source>
        <dbReference type="ARBA" id="ARBA00022475"/>
    </source>
</evidence>
<reference evidence="10 11" key="1">
    <citation type="journal article" date="2006" name="Proc. Natl. Acad. Sci. U.S.A.">
        <title>Molecular genetic anatomy of inter- and intraserotype variation in the human bacterial pathogen group A Streptococcus.</title>
        <authorList>
            <person name="Beres S.B."/>
            <person name="Richter E.W."/>
            <person name="Nagiec M.J."/>
            <person name="Sumby P."/>
            <person name="Porcella S.F."/>
            <person name="DeLeo F.R."/>
            <person name="Musser J.M."/>
        </authorList>
    </citation>
    <scope>NUCLEOTIDE SEQUENCE [LARGE SCALE GENOMIC DNA]</scope>
    <source>
        <strain evidence="10 11">MGAS9429</strain>
    </source>
</reference>
<dbReference type="KEGG" id="spk:MGAS9429_Spy1359"/>
<evidence type="ECO:0000256" key="6">
    <source>
        <dbReference type="ARBA" id="ARBA00022989"/>
    </source>
</evidence>
<feature type="transmembrane region" description="Helical" evidence="8">
    <location>
        <begin position="68"/>
        <end position="96"/>
    </location>
</feature>
<dbReference type="GO" id="GO:0006865">
    <property type="term" value="P:amino acid transport"/>
    <property type="evidence" value="ECO:0007669"/>
    <property type="project" value="UniProtKB-KW"/>
</dbReference>
<feature type="domain" description="ABC transmembrane type-1" evidence="9">
    <location>
        <begin position="72"/>
        <end position="273"/>
    </location>
</feature>
<evidence type="ECO:0000256" key="2">
    <source>
        <dbReference type="ARBA" id="ARBA00022448"/>
    </source>
</evidence>
<dbReference type="SUPFAM" id="SSF161098">
    <property type="entry name" value="MetI-like"/>
    <property type="match status" value="1"/>
</dbReference>
<dbReference type="PROSITE" id="PS50928">
    <property type="entry name" value="ABC_TM1"/>
    <property type="match status" value="1"/>
</dbReference>
<organism evidence="10 11">
    <name type="scientific">Streptococcus pyogenes serotype M12 (strain MGAS9429)</name>
    <dbReference type="NCBI Taxonomy" id="370551"/>
    <lineage>
        <taxon>Bacteria</taxon>
        <taxon>Bacillati</taxon>
        <taxon>Bacillota</taxon>
        <taxon>Bacilli</taxon>
        <taxon>Lactobacillales</taxon>
        <taxon>Streptococcaceae</taxon>
        <taxon>Streptococcus</taxon>
    </lineage>
</organism>
<proteinExistence type="inferred from homology"/>
<dbReference type="Proteomes" id="UP000002433">
    <property type="component" value="Chromosome"/>
</dbReference>
<keyword evidence="4 8" id="KW-0812">Transmembrane</keyword>
<dbReference type="AlphaFoldDB" id="Q1JKM3"/>
<dbReference type="Pfam" id="PF00528">
    <property type="entry name" value="BPD_transp_1"/>
    <property type="match status" value="1"/>
</dbReference>
<dbReference type="NCBIfam" id="TIGR01726">
    <property type="entry name" value="HEQRo_perm_3TM"/>
    <property type="match status" value="1"/>
</dbReference>